<dbReference type="PANTHER" id="PTHR30582">
    <property type="entry name" value="L,D-TRANSPEPTIDASE"/>
    <property type="match status" value="1"/>
</dbReference>
<dbReference type="Proteomes" id="UP000020218">
    <property type="component" value="Unassembled WGS sequence"/>
</dbReference>
<dbReference type="PROSITE" id="PS52029">
    <property type="entry name" value="LD_TPASE"/>
    <property type="match status" value="1"/>
</dbReference>
<evidence type="ECO:0000256" key="5">
    <source>
        <dbReference type="ARBA" id="ARBA00022984"/>
    </source>
</evidence>
<dbReference type="CDD" id="cd16913">
    <property type="entry name" value="YkuD_like"/>
    <property type="match status" value="1"/>
</dbReference>
<comment type="similarity">
    <text evidence="2">Belongs to the YkuD family.</text>
</comment>
<comment type="caution">
    <text evidence="10">The sequence shown here is derived from an EMBL/GenBank/DDBJ whole genome shotgun (WGS) entry which is preliminary data.</text>
</comment>
<dbReference type="InterPro" id="IPR050979">
    <property type="entry name" value="LD-transpeptidase"/>
</dbReference>
<dbReference type="UniPathway" id="UPA00219"/>
<gene>
    <name evidence="10" type="ORF">AW08_00575</name>
</gene>
<dbReference type="GO" id="GO:0071555">
    <property type="term" value="P:cell wall organization"/>
    <property type="evidence" value="ECO:0007669"/>
    <property type="project" value="UniProtKB-UniRule"/>
</dbReference>
<evidence type="ECO:0000313" key="11">
    <source>
        <dbReference type="Proteomes" id="UP000020218"/>
    </source>
</evidence>
<dbReference type="GO" id="GO:0008360">
    <property type="term" value="P:regulation of cell shape"/>
    <property type="evidence" value="ECO:0007669"/>
    <property type="project" value="UniProtKB-UniRule"/>
</dbReference>
<keyword evidence="8" id="KW-0732">Signal</keyword>
<evidence type="ECO:0000256" key="4">
    <source>
        <dbReference type="ARBA" id="ARBA00022960"/>
    </source>
</evidence>
<evidence type="ECO:0000256" key="8">
    <source>
        <dbReference type="SAM" id="SignalP"/>
    </source>
</evidence>
<dbReference type="STRING" id="1454001.AW08_00575"/>
<dbReference type="GO" id="GO:0005576">
    <property type="term" value="C:extracellular region"/>
    <property type="evidence" value="ECO:0007669"/>
    <property type="project" value="TreeGrafter"/>
</dbReference>
<keyword evidence="6 7" id="KW-0961">Cell wall biogenesis/degradation</keyword>
<dbReference type="PATRIC" id="fig|1454001.3.peg.548"/>
<keyword evidence="5 7" id="KW-0573">Peptidoglycan synthesis</keyword>
<dbReference type="InterPro" id="IPR005490">
    <property type="entry name" value="LD_TPept_cat_dom"/>
</dbReference>
<evidence type="ECO:0000256" key="7">
    <source>
        <dbReference type="PROSITE-ProRule" id="PRU01373"/>
    </source>
</evidence>
<dbReference type="GO" id="GO:0018104">
    <property type="term" value="P:peptidoglycan-protein cross-linking"/>
    <property type="evidence" value="ECO:0007669"/>
    <property type="project" value="TreeGrafter"/>
</dbReference>
<dbReference type="PIRSF" id="PIRSF029342">
    <property type="entry name" value="UCP029342_ErfK/YbiS/YcfS/YnhG"/>
    <property type="match status" value="1"/>
</dbReference>
<dbReference type="InterPro" id="IPR016915">
    <property type="entry name" value="UCP029342"/>
</dbReference>
<evidence type="ECO:0000256" key="2">
    <source>
        <dbReference type="ARBA" id="ARBA00005992"/>
    </source>
</evidence>
<comment type="pathway">
    <text evidence="1 7">Cell wall biogenesis; peptidoglycan biosynthesis.</text>
</comment>
<feature type="active site" description="Proton donor/acceptor" evidence="7">
    <location>
        <position position="131"/>
    </location>
</feature>
<accession>A0A011PSL3</accession>
<keyword evidence="3" id="KW-0808">Transferase</keyword>
<dbReference type="EMBL" id="JFAX01000002">
    <property type="protein sequence ID" value="EXI69364.1"/>
    <property type="molecule type" value="Genomic_DNA"/>
</dbReference>
<feature type="active site" description="Nucleophile" evidence="7">
    <location>
        <position position="144"/>
    </location>
</feature>
<dbReference type="AlphaFoldDB" id="A0A011PSL3"/>
<keyword evidence="11" id="KW-1185">Reference proteome</keyword>
<dbReference type="PANTHER" id="PTHR30582:SF2">
    <property type="entry name" value="L,D-TRANSPEPTIDASE YCIB-RELATED"/>
    <property type="match status" value="1"/>
</dbReference>
<name>A0A011PSL3_9PROT</name>
<dbReference type="Pfam" id="PF03734">
    <property type="entry name" value="YkuD"/>
    <property type="match status" value="1"/>
</dbReference>
<dbReference type="GO" id="GO:0071972">
    <property type="term" value="F:peptidoglycan L,D-transpeptidase activity"/>
    <property type="evidence" value="ECO:0007669"/>
    <property type="project" value="TreeGrafter"/>
</dbReference>
<evidence type="ECO:0000259" key="9">
    <source>
        <dbReference type="PROSITE" id="PS52029"/>
    </source>
</evidence>
<sequence>MTKLYMMAVALFLGLAGSVQAERTPFWGAREPVPFETPADQLRNGEFTWAPPLAPAGPILVLVSLEEQRAYTYRNGLLTGVASVSTGKPGYETPSGVFQTFLKDKDHHSTKYHNAAMPYTQKFTQDGVALHAGGVPGYPESHGCVHLPSEFARLLFDAAPKGMTVVIAKAGSAPEEFRHPAFLSPLTEAGGRAEHRRLPVATSHRWEPEKSPSGPLSILLSRYDERILVLRSGVEIGRAKAAFHKPKQPVGSHVFVAKEGAQPGGLLQHRWVGVALVGHMGDADTRPDPRVVDEVTVPADFQALLAAEIRPGTTLMVTDAPVLEHTTGLDMAVLSSFPGH</sequence>
<feature type="domain" description="L,D-TPase catalytic" evidence="9">
    <location>
        <begin position="59"/>
        <end position="168"/>
    </location>
</feature>
<evidence type="ECO:0000313" key="10">
    <source>
        <dbReference type="EMBL" id="EXI69364.1"/>
    </source>
</evidence>
<feature type="chain" id="PRO_5001462993" evidence="8">
    <location>
        <begin position="22"/>
        <end position="340"/>
    </location>
</feature>
<dbReference type="SUPFAM" id="SSF141523">
    <property type="entry name" value="L,D-transpeptidase catalytic domain-like"/>
    <property type="match status" value="1"/>
</dbReference>
<organism evidence="10 11">
    <name type="scientific">Candidatus Accumulibacter adjunctus</name>
    <dbReference type="NCBI Taxonomy" id="1454001"/>
    <lineage>
        <taxon>Bacteria</taxon>
        <taxon>Pseudomonadati</taxon>
        <taxon>Pseudomonadota</taxon>
        <taxon>Betaproteobacteria</taxon>
        <taxon>Candidatus Accumulibacter</taxon>
    </lineage>
</organism>
<reference evidence="10" key="1">
    <citation type="submission" date="2014-02" db="EMBL/GenBank/DDBJ databases">
        <title>Expanding our view of genomic diversity in Candidatus Accumulibacter clades.</title>
        <authorList>
            <person name="Skennerton C.T."/>
            <person name="Barr J.J."/>
            <person name="Slater F.R."/>
            <person name="Bond P.L."/>
            <person name="Tyson G.W."/>
        </authorList>
    </citation>
    <scope>NUCLEOTIDE SEQUENCE [LARGE SCALE GENOMIC DNA]</scope>
</reference>
<evidence type="ECO:0000256" key="3">
    <source>
        <dbReference type="ARBA" id="ARBA00022679"/>
    </source>
</evidence>
<dbReference type="Gene3D" id="2.40.440.10">
    <property type="entry name" value="L,D-transpeptidase catalytic domain-like"/>
    <property type="match status" value="1"/>
</dbReference>
<evidence type="ECO:0000256" key="6">
    <source>
        <dbReference type="ARBA" id="ARBA00023316"/>
    </source>
</evidence>
<protein>
    <submittedName>
        <fullName evidence="10">L,D-transpeptidase catalytic domain protein</fullName>
    </submittedName>
</protein>
<keyword evidence="4 7" id="KW-0133">Cell shape</keyword>
<dbReference type="GO" id="GO:0016740">
    <property type="term" value="F:transferase activity"/>
    <property type="evidence" value="ECO:0007669"/>
    <property type="project" value="UniProtKB-KW"/>
</dbReference>
<dbReference type="NCBIfam" id="NF004785">
    <property type="entry name" value="PRK06132.1-2"/>
    <property type="match status" value="1"/>
</dbReference>
<feature type="signal peptide" evidence="8">
    <location>
        <begin position="1"/>
        <end position="21"/>
    </location>
</feature>
<evidence type="ECO:0000256" key="1">
    <source>
        <dbReference type="ARBA" id="ARBA00004752"/>
    </source>
</evidence>
<proteinExistence type="inferred from homology"/>
<dbReference type="InterPro" id="IPR038063">
    <property type="entry name" value="Transpep_catalytic_dom"/>
</dbReference>